<keyword evidence="2" id="KW-0808">Transferase</keyword>
<dbReference type="InterPro" id="IPR036873">
    <property type="entry name" value="Rhodanese-like_dom_sf"/>
</dbReference>
<organism evidence="2 3">
    <name type="scientific">Sulfuricaulis limicola</name>
    <dbReference type="NCBI Taxonomy" id="1620215"/>
    <lineage>
        <taxon>Bacteria</taxon>
        <taxon>Pseudomonadati</taxon>
        <taxon>Pseudomonadota</taxon>
        <taxon>Gammaproteobacteria</taxon>
        <taxon>Acidiferrobacterales</taxon>
        <taxon>Acidiferrobacteraceae</taxon>
        <taxon>Sulfuricaulis</taxon>
    </lineage>
</organism>
<dbReference type="SMART" id="SM00450">
    <property type="entry name" value="RHOD"/>
    <property type="match status" value="1"/>
</dbReference>
<dbReference type="InterPro" id="IPR052367">
    <property type="entry name" value="Thiosulfate_ST/Rhodanese-like"/>
</dbReference>
<dbReference type="CDD" id="cd01522">
    <property type="entry name" value="RHOD_1"/>
    <property type="match status" value="1"/>
</dbReference>
<dbReference type="PANTHER" id="PTHR45431:SF3">
    <property type="entry name" value="RHODANESE-LIKE DOMAIN-CONTAINING PROTEIN 15, CHLOROPLASTIC"/>
    <property type="match status" value="1"/>
</dbReference>
<accession>A0A1B4XC08</accession>
<evidence type="ECO:0000313" key="3">
    <source>
        <dbReference type="Proteomes" id="UP000243180"/>
    </source>
</evidence>
<dbReference type="KEGG" id="slim:SCL_0012"/>
<dbReference type="PROSITE" id="PS50206">
    <property type="entry name" value="RHODANESE_3"/>
    <property type="match status" value="1"/>
</dbReference>
<sequence length="136" mass="14966">MSETVKTLSPKEAHKFLQDHPNALLVDVRSHMEFLFVGHPAGAIHIPWIDEPDWKVNPHFVTLVRQAMLGGAGGAAPVVLICRSGVRSLEAGKLLLEAGISDVYNVAEGFEGQLDDKHHRSALGGWRFHGLPWEQC</sequence>
<feature type="domain" description="Rhodanese" evidence="1">
    <location>
        <begin position="19"/>
        <end position="122"/>
    </location>
</feature>
<protein>
    <submittedName>
        <fullName evidence="2">Sulfurtransferase</fullName>
    </submittedName>
</protein>
<evidence type="ECO:0000313" key="2">
    <source>
        <dbReference type="EMBL" id="BAV32338.1"/>
    </source>
</evidence>
<dbReference type="PANTHER" id="PTHR45431">
    <property type="entry name" value="RHODANESE-LIKE DOMAIN-CONTAINING PROTEIN 15, CHLOROPLASTIC"/>
    <property type="match status" value="1"/>
</dbReference>
<name>A0A1B4XC08_9GAMM</name>
<dbReference type="Gene3D" id="3.40.250.10">
    <property type="entry name" value="Rhodanese-like domain"/>
    <property type="match status" value="1"/>
</dbReference>
<dbReference type="OrthoDB" id="9789585at2"/>
<reference evidence="2 3" key="1">
    <citation type="submission" date="2015-05" db="EMBL/GenBank/DDBJ databases">
        <title>Complete genome sequence of a sulfur-oxidizing gammaproteobacterium strain HA5.</title>
        <authorList>
            <person name="Miura A."/>
            <person name="Kojima H."/>
            <person name="Fukui M."/>
        </authorList>
    </citation>
    <scope>NUCLEOTIDE SEQUENCE [LARGE SCALE GENOMIC DNA]</scope>
    <source>
        <strain evidence="2 3">HA5</strain>
    </source>
</reference>
<dbReference type="Proteomes" id="UP000243180">
    <property type="component" value="Chromosome"/>
</dbReference>
<evidence type="ECO:0000259" key="1">
    <source>
        <dbReference type="PROSITE" id="PS50206"/>
    </source>
</evidence>
<dbReference type="SUPFAM" id="SSF52821">
    <property type="entry name" value="Rhodanese/Cell cycle control phosphatase"/>
    <property type="match status" value="1"/>
</dbReference>
<dbReference type="RefSeq" id="WP_096359025.1">
    <property type="nucleotide sequence ID" value="NZ_AP014879.1"/>
</dbReference>
<proteinExistence type="predicted"/>
<dbReference type="InterPro" id="IPR001763">
    <property type="entry name" value="Rhodanese-like_dom"/>
</dbReference>
<gene>
    <name evidence="2" type="ORF">SCL_0012</name>
</gene>
<dbReference type="InParanoid" id="A0A1B4XC08"/>
<dbReference type="AlphaFoldDB" id="A0A1B4XC08"/>
<dbReference type="GO" id="GO:0016740">
    <property type="term" value="F:transferase activity"/>
    <property type="evidence" value="ECO:0007669"/>
    <property type="project" value="UniProtKB-KW"/>
</dbReference>
<dbReference type="EMBL" id="AP014879">
    <property type="protein sequence ID" value="BAV32338.1"/>
    <property type="molecule type" value="Genomic_DNA"/>
</dbReference>
<keyword evidence="3" id="KW-1185">Reference proteome</keyword>
<dbReference type="Pfam" id="PF00581">
    <property type="entry name" value="Rhodanese"/>
    <property type="match status" value="1"/>
</dbReference>